<dbReference type="Gramene" id="TraesCS7A02G519300.1">
    <property type="protein sequence ID" value="TraesCS7A02G519300.1"/>
    <property type="gene ID" value="TraesCS7A02G519300"/>
</dbReference>
<dbReference type="Pfam" id="PF00646">
    <property type="entry name" value="F-box"/>
    <property type="match status" value="1"/>
</dbReference>
<dbReference type="Pfam" id="PF08387">
    <property type="entry name" value="FBD"/>
    <property type="match status" value="1"/>
</dbReference>
<feature type="domain" description="F-box" evidence="1">
    <location>
        <begin position="21"/>
        <end position="60"/>
    </location>
</feature>
<dbReference type="SUPFAM" id="SSF81383">
    <property type="entry name" value="F-box domain"/>
    <property type="match status" value="1"/>
</dbReference>
<dbReference type="InterPro" id="IPR001810">
    <property type="entry name" value="F-box_dom"/>
</dbReference>
<sequence>MHRRWGPRRRSARLLARADLISELPDDLLLLVLTRLHCAATAARTGILSRRWRSLWPRLRRIVFHDVPFRSLEAVLGCFPLPPPAVSLIVIRLPKQDNRVPKEQRADDEARVNSLLRAAARLEPEMFIFELPSELIEGSFVVDLPCFHRATTIMLLLSSVVCSLPAGVEFPALETLSLSYCTANIDRLLSCCPRLRTLYLTLVSFDKDGLTVNSASLQEIAVVACRVSNINIVAPVLKQLSMTIHTSEEVSVSALAPMVEKVSWHCSWFVAPMFGVWQLDSLELKTAERQGQLPSLHIHASAYTSLFVILHGGVGTFAQELEKHMIAKFSVLELHLTANGHVFGALVFHILGMNLIRCATQMLSVDLQTSEENEECTFDCPCEPTGWRSQMISLTALEEVEINGFGGDDHEIDFLKLIFKGAPMLKKVIVKLSDGASSSSDGCTNIYNMFKAYSSVEFYVYLSSGSMLGGQNCPSV</sequence>
<dbReference type="InterPro" id="IPR006566">
    <property type="entry name" value="FBD"/>
</dbReference>
<keyword evidence="5" id="KW-1185">Reference proteome</keyword>
<dbReference type="Gramene" id="TraesCS7A03G1262600.1">
    <property type="protein sequence ID" value="TraesCS7A03G1262600.1.CDS"/>
    <property type="gene ID" value="TraesCS7A03G1262600"/>
</dbReference>
<dbReference type="InterPro" id="IPR036047">
    <property type="entry name" value="F-box-like_dom_sf"/>
</dbReference>
<feature type="domain" description="F-box/LRR-repeat protein 15/At3g58940/PEG3-like LRR" evidence="3">
    <location>
        <begin position="156"/>
        <end position="243"/>
    </location>
</feature>
<dbReference type="PANTHER" id="PTHR34709:SF54">
    <property type="entry name" value="GENOME ASSEMBLY, CHROMOSOME: II"/>
    <property type="match status" value="1"/>
</dbReference>
<dbReference type="OMA" id="ERACEPN"/>
<name>A0A3B6RRX7_WHEAT</name>
<dbReference type="AlphaFoldDB" id="A0A3B6RRX7"/>
<proteinExistence type="predicted"/>
<dbReference type="InterPro" id="IPR055312">
    <property type="entry name" value="FBL15-like"/>
</dbReference>
<evidence type="ECO:0000259" key="1">
    <source>
        <dbReference type="Pfam" id="PF00646"/>
    </source>
</evidence>
<evidence type="ECO:0000259" key="2">
    <source>
        <dbReference type="Pfam" id="PF08387"/>
    </source>
</evidence>
<dbReference type="SUPFAM" id="SSF52047">
    <property type="entry name" value="RNI-like"/>
    <property type="match status" value="1"/>
</dbReference>
<gene>
    <name evidence="4" type="primary">LOC123153811</name>
</gene>
<accession>A0A3B6RRX7</accession>
<dbReference type="Proteomes" id="UP000019116">
    <property type="component" value="Chromosome 7A"/>
</dbReference>
<organism evidence="4">
    <name type="scientific">Triticum aestivum</name>
    <name type="common">Wheat</name>
    <dbReference type="NCBI Taxonomy" id="4565"/>
    <lineage>
        <taxon>Eukaryota</taxon>
        <taxon>Viridiplantae</taxon>
        <taxon>Streptophyta</taxon>
        <taxon>Embryophyta</taxon>
        <taxon>Tracheophyta</taxon>
        <taxon>Spermatophyta</taxon>
        <taxon>Magnoliopsida</taxon>
        <taxon>Liliopsida</taxon>
        <taxon>Poales</taxon>
        <taxon>Poaceae</taxon>
        <taxon>BOP clade</taxon>
        <taxon>Pooideae</taxon>
        <taxon>Triticodae</taxon>
        <taxon>Triticeae</taxon>
        <taxon>Triticinae</taxon>
        <taxon>Triticum</taxon>
    </lineage>
</organism>
<dbReference type="InterPro" id="IPR055411">
    <property type="entry name" value="LRR_FXL15/At3g58940/PEG3-like"/>
</dbReference>
<evidence type="ECO:0000313" key="5">
    <source>
        <dbReference type="Proteomes" id="UP000019116"/>
    </source>
</evidence>
<feature type="domain" description="FBD" evidence="2">
    <location>
        <begin position="395"/>
        <end position="429"/>
    </location>
</feature>
<reference evidence="4" key="1">
    <citation type="submission" date="2018-08" db="EMBL/GenBank/DDBJ databases">
        <authorList>
            <person name="Rossello M."/>
        </authorList>
    </citation>
    <scope>NUCLEOTIDE SEQUENCE [LARGE SCALE GENOMIC DNA]</scope>
    <source>
        <strain evidence="4">cv. Chinese Spring</strain>
    </source>
</reference>
<dbReference type="Pfam" id="PF24758">
    <property type="entry name" value="LRR_At5g56370"/>
    <property type="match status" value="1"/>
</dbReference>
<evidence type="ECO:0000259" key="3">
    <source>
        <dbReference type="Pfam" id="PF24758"/>
    </source>
</evidence>
<evidence type="ECO:0000313" key="4">
    <source>
        <dbReference type="EnsemblPlants" id="TraesCS7A02G519300.1"/>
    </source>
</evidence>
<protein>
    <submittedName>
        <fullName evidence="4">Uncharacterized protein</fullName>
    </submittedName>
</protein>
<dbReference type="EnsemblPlants" id="TraesCS7A02G519300.1">
    <property type="protein sequence ID" value="TraesCS7A02G519300.1"/>
    <property type="gene ID" value="TraesCS7A02G519300"/>
</dbReference>
<dbReference type="PANTHER" id="PTHR34709">
    <property type="entry name" value="OS10G0396666 PROTEIN"/>
    <property type="match status" value="1"/>
</dbReference>
<reference evidence="4" key="2">
    <citation type="submission" date="2018-10" db="UniProtKB">
        <authorList>
            <consortium name="EnsemblPlants"/>
        </authorList>
    </citation>
    <scope>IDENTIFICATION</scope>
</reference>